<protein>
    <recommendedName>
        <fullName evidence="4">ATPase associated with various cellular activities AAA_5</fullName>
    </recommendedName>
</protein>
<dbReference type="Proteomes" id="UP000437131">
    <property type="component" value="Unassembled WGS sequence"/>
</dbReference>
<dbReference type="Gene3D" id="3.40.50.300">
    <property type="entry name" value="P-loop containing nucleotide triphosphate hydrolases"/>
    <property type="match status" value="1"/>
</dbReference>
<keyword evidence="1" id="KW-0175">Coiled coil</keyword>
<organism evidence="2 3">
    <name type="scientific">Cyanobacterium aponinum 0216</name>
    <dbReference type="NCBI Taxonomy" id="2676140"/>
    <lineage>
        <taxon>Bacteria</taxon>
        <taxon>Bacillati</taxon>
        <taxon>Cyanobacteriota</taxon>
        <taxon>Cyanophyceae</taxon>
        <taxon>Oscillatoriophycideae</taxon>
        <taxon>Chroococcales</taxon>
        <taxon>Geminocystaceae</taxon>
        <taxon>Cyanobacterium</taxon>
    </lineage>
</organism>
<feature type="coiled-coil region" evidence="1">
    <location>
        <begin position="431"/>
        <end position="514"/>
    </location>
</feature>
<reference evidence="2 3" key="1">
    <citation type="submission" date="2019-11" db="EMBL/GenBank/DDBJ databases">
        <title>Isolation of a new High Light Tolerant Cyanobacteria.</title>
        <authorList>
            <person name="Dobson Z."/>
            <person name="Vaughn N."/>
            <person name="Vaughn M."/>
            <person name="Fromme P."/>
            <person name="Mazor Y."/>
        </authorList>
    </citation>
    <scope>NUCLEOTIDE SEQUENCE [LARGE SCALE GENOMIC DNA]</scope>
    <source>
        <strain evidence="2 3">0216</strain>
    </source>
</reference>
<gene>
    <name evidence="2" type="ORF">GGC33_11960</name>
</gene>
<accession>A0A844GT18</accession>
<dbReference type="PANTHER" id="PTHR43049">
    <property type="entry name" value="EARLY ENDOSOME ANTIGEN"/>
    <property type="match status" value="1"/>
</dbReference>
<dbReference type="EMBL" id="WMIA01000015">
    <property type="protein sequence ID" value="MTF39637.1"/>
    <property type="molecule type" value="Genomic_DNA"/>
</dbReference>
<dbReference type="PANTHER" id="PTHR43049:SF1">
    <property type="entry name" value="EARLY ENDOSOME ANTIGEN"/>
    <property type="match status" value="1"/>
</dbReference>
<evidence type="ECO:0008006" key="4">
    <source>
        <dbReference type="Google" id="ProtNLM"/>
    </source>
</evidence>
<name>A0A844GT18_9CHRO</name>
<feature type="coiled-coil region" evidence="1">
    <location>
        <begin position="13"/>
        <end position="367"/>
    </location>
</feature>
<evidence type="ECO:0000313" key="2">
    <source>
        <dbReference type="EMBL" id="MTF39637.1"/>
    </source>
</evidence>
<sequence length="902" mass="107964">MNELNNQNNLPDNQDLEISLEKAQKDSQLVQEKQQELELQINQLKQEKDLLNQQKQMYQEQLEQLNQEKQALITRERELLDKEQNLYQNLEIEIEQKRNEFEQQKNKEWQVINQEKNDLERDKTRLNLVREELTKEQNILEEEKQYLQQKINEIKEKETTLKTALENFDHEQFELQREKNNLREEKAYLEQENEKIQEKYRYLRQQEQEINHRKQELEELKLQAQSGFIEQNTSIIKELEKQIDNLHEERNKLYQELARKHQELESEITQKNQDLQQKIEEEYKKLDITRQQLEQEFINKKNQLETEKINNKLELEKEYQQLGEARKELKRQQTQLECDRTILEEDRENLEVKINQKSAQKIELLEAKITYQKEQLEERKRIINLLQTTIINREESDRRFGNRSPHEILTELENLRRIKEELEIELASKPSDIATEKLAQLESEKEQWERDRFRLATELQELKRNNTYSKMAVTEVETLRDEKESLQVNNDRLRNALEELRKEVGQEIEKSKDTSPFPECIAMDENETLQTITPLEESIPNLREFAEDLRYRIAVSSEHEQKRLYYSAQDIRTFLGGLAMSRLHLLEGISGTGKTSLATAFSSAVNDPNNEYKLEPNKRTDYKLIEVQAGWRDRQDLIGYYNAFEKRFYESEFLQALYQAQCPFYRDRIYIIVLDEMNLSRPEQYFADFLSKLEQESPTLTLTTDLNRRYPALFEDHKTLKIPENIWFIGTANQDETTLEFADKTYDRAHIMELGRNQVKFDIPELNYRNPISYQALKLAFQQAQNQYQSQAKQADQFLKDYLADLLEIKFKIGWGNRLERQIEAFIPVVIASGGTIGEATDHLLATKILRKIKNRYDIPAIYLRELREQITVFWGELDYQYDPIKSLNIIDTEINRIEPQI</sequence>
<dbReference type="InterPro" id="IPR027417">
    <property type="entry name" value="P-loop_NTPase"/>
</dbReference>
<dbReference type="AlphaFoldDB" id="A0A844GT18"/>
<evidence type="ECO:0000313" key="3">
    <source>
        <dbReference type="Proteomes" id="UP000437131"/>
    </source>
</evidence>
<dbReference type="SUPFAM" id="SSF52540">
    <property type="entry name" value="P-loop containing nucleoside triphosphate hydrolases"/>
    <property type="match status" value="1"/>
</dbReference>
<evidence type="ECO:0000256" key="1">
    <source>
        <dbReference type="SAM" id="Coils"/>
    </source>
</evidence>
<comment type="caution">
    <text evidence="2">The sequence shown here is derived from an EMBL/GenBank/DDBJ whole genome shotgun (WGS) entry which is preliminary data.</text>
</comment>
<proteinExistence type="predicted"/>
<dbReference type="RefSeq" id="WP_155084147.1">
    <property type="nucleotide sequence ID" value="NZ_WMIA01000015.1"/>
</dbReference>